<dbReference type="PANTHER" id="PTHR44591">
    <property type="entry name" value="STRESS RESPONSE REGULATOR PROTEIN 1"/>
    <property type="match status" value="1"/>
</dbReference>
<evidence type="ECO:0000313" key="4">
    <source>
        <dbReference type="EMBL" id="SKB68207.1"/>
    </source>
</evidence>
<keyword evidence="5" id="KW-1185">Reference proteome</keyword>
<feature type="domain" description="Response regulatory" evidence="3">
    <location>
        <begin position="3"/>
        <end position="118"/>
    </location>
</feature>
<dbReference type="SUPFAM" id="SSF52172">
    <property type="entry name" value="CheY-like"/>
    <property type="match status" value="1"/>
</dbReference>
<dbReference type="PROSITE" id="PS50110">
    <property type="entry name" value="RESPONSE_REGULATORY"/>
    <property type="match status" value="1"/>
</dbReference>
<protein>
    <submittedName>
        <fullName evidence="4">Response regulator receiver domain-containing protein</fullName>
    </submittedName>
</protein>
<dbReference type="InterPro" id="IPR050595">
    <property type="entry name" value="Bact_response_regulator"/>
</dbReference>
<dbReference type="InterPro" id="IPR011006">
    <property type="entry name" value="CheY-like_superfamily"/>
</dbReference>
<dbReference type="RefSeq" id="WP_079702749.1">
    <property type="nucleotide sequence ID" value="NZ_FUYR01000002.1"/>
</dbReference>
<evidence type="ECO:0000256" key="1">
    <source>
        <dbReference type="ARBA" id="ARBA00022553"/>
    </source>
</evidence>
<dbReference type="OrthoDB" id="1260794at2"/>
<sequence>MRRVLVCDDDLTISEVVAIILVDSNMAEVYTIPDCDNIIEKIEEMKPAIIFMDNKIPTHGGVVATQTIKSHPVHKSIPVVYFTGSHDIDTLAENAGADYTLAKPFSISQLEEVVNKAFKSGVNSD</sequence>
<feature type="modified residue" description="4-aspartylphosphate" evidence="2">
    <location>
        <position position="53"/>
    </location>
</feature>
<dbReference type="Proteomes" id="UP000189981">
    <property type="component" value="Unassembled WGS sequence"/>
</dbReference>
<evidence type="ECO:0000256" key="2">
    <source>
        <dbReference type="PROSITE-ProRule" id="PRU00169"/>
    </source>
</evidence>
<evidence type="ECO:0000259" key="3">
    <source>
        <dbReference type="PROSITE" id="PS50110"/>
    </source>
</evidence>
<dbReference type="EMBL" id="FUYR01000002">
    <property type="protein sequence ID" value="SKB68207.1"/>
    <property type="molecule type" value="Genomic_DNA"/>
</dbReference>
<dbReference type="InterPro" id="IPR001789">
    <property type="entry name" value="Sig_transdc_resp-reg_receiver"/>
</dbReference>
<dbReference type="PANTHER" id="PTHR44591:SF23">
    <property type="entry name" value="CHEY SUBFAMILY"/>
    <property type="match status" value="1"/>
</dbReference>
<gene>
    <name evidence="4" type="ORF">SAMN05661099_2227</name>
</gene>
<dbReference type="Gene3D" id="3.40.50.2300">
    <property type="match status" value="1"/>
</dbReference>
<organism evidence="4 5">
    <name type="scientific">Daejeonella lutea</name>
    <dbReference type="NCBI Taxonomy" id="572036"/>
    <lineage>
        <taxon>Bacteria</taxon>
        <taxon>Pseudomonadati</taxon>
        <taxon>Bacteroidota</taxon>
        <taxon>Sphingobacteriia</taxon>
        <taxon>Sphingobacteriales</taxon>
        <taxon>Sphingobacteriaceae</taxon>
        <taxon>Daejeonella</taxon>
    </lineage>
</organism>
<dbReference type="AlphaFoldDB" id="A0A1T5D9C8"/>
<name>A0A1T5D9C8_9SPHI</name>
<dbReference type="SMART" id="SM00448">
    <property type="entry name" value="REC"/>
    <property type="match status" value="1"/>
</dbReference>
<reference evidence="5" key="1">
    <citation type="submission" date="2017-02" db="EMBL/GenBank/DDBJ databases">
        <authorList>
            <person name="Varghese N."/>
            <person name="Submissions S."/>
        </authorList>
    </citation>
    <scope>NUCLEOTIDE SEQUENCE [LARGE SCALE GENOMIC DNA]</scope>
    <source>
        <strain evidence="5">DSM 22385</strain>
    </source>
</reference>
<keyword evidence="1 2" id="KW-0597">Phosphoprotein</keyword>
<dbReference type="STRING" id="572036.SAMN05661099_2227"/>
<dbReference type="Pfam" id="PF00072">
    <property type="entry name" value="Response_reg"/>
    <property type="match status" value="1"/>
</dbReference>
<dbReference type="GO" id="GO:0000160">
    <property type="term" value="P:phosphorelay signal transduction system"/>
    <property type="evidence" value="ECO:0007669"/>
    <property type="project" value="InterPro"/>
</dbReference>
<accession>A0A1T5D9C8</accession>
<proteinExistence type="predicted"/>
<evidence type="ECO:0000313" key="5">
    <source>
        <dbReference type="Proteomes" id="UP000189981"/>
    </source>
</evidence>